<evidence type="ECO:0000256" key="7">
    <source>
        <dbReference type="SAM" id="MobiDB-lite"/>
    </source>
</evidence>
<evidence type="ECO:0000313" key="9">
    <source>
        <dbReference type="Proteomes" id="UP001138997"/>
    </source>
</evidence>
<dbReference type="GO" id="GO:0016787">
    <property type="term" value="F:hydrolase activity"/>
    <property type="evidence" value="ECO:0007669"/>
    <property type="project" value="UniProtKB-KW"/>
</dbReference>
<keyword evidence="9" id="KW-1185">Reference proteome</keyword>
<keyword evidence="5" id="KW-0234">DNA repair</keyword>
<keyword evidence="3" id="KW-0227">DNA damage</keyword>
<dbReference type="InterPro" id="IPR011335">
    <property type="entry name" value="Restrct_endonuc-II-like"/>
</dbReference>
<dbReference type="CDD" id="cd00221">
    <property type="entry name" value="Vsr"/>
    <property type="match status" value="1"/>
</dbReference>
<evidence type="ECO:0000256" key="2">
    <source>
        <dbReference type="ARBA" id="ARBA00022759"/>
    </source>
</evidence>
<comment type="caution">
    <text evidence="8">The sequence shown here is derived from an EMBL/GenBank/DDBJ whole genome shotgun (WGS) entry which is preliminary data.</text>
</comment>
<accession>A0A9X1SYB8</accession>
<organism evidence="8 9">
    <name type="scientific">Kineosporia babensis</name>
    <dbReference type="NCBI Taxonomy" id="499548"/>
    <lineage>
        <taxon>Bacteria</taxon>
        <taxon>Bacillati</taxon>
        <taxon>Actinomycetota</taxon>
        <taxon>Actinomycetes</taxon>
        <taxon>Kineosporiales</taxon>
        <taxon>Kineosporiaceae</taxon>
        <taxon>Kineosporia</taxon>
    </lineage>
</organism>
<dbReference type="RefSeq" id="WP_231449904.1">
    <property type="nucleotide sequence ID" value="NZ_JAJOMB010000040.1"/>
</dbReference>
<dbReference type="SUPFAM" id="SSF52980">
    <property type="entry name" value="Restriction endonuclease-like"/>
    <property type="match status" value="1"/>
</dbReference>
<feature type="region of interest" description="Disordered" evidence="7">
    <location>
        <begin position="1"/>
        <end position="24"/>
    </location>
</feature>
<evidence type="ECO:0000256" key="3">
    <source>
        <dbReference type="ARBA" id="ARBA00022763"/>
    </source>
</evidence>
<dbReference type="Pfam" id="PF03852">
    <property type="entry name" value="Vsr"/>
    <property type="match status" value="1"/>
</dbReference>
<proteinExistence type="inferred from homology"/>
<keyword evidence="1" id="KW-0540">Nuclease</keyword>
<comment type="similarity">
    <text evidence="6">Belongs to the Vsr family.</text>
</comment>
<evidence type="ECO:0000256" key="4">
    <source>
        <dbReference type="ARBA" id="ARBA00022801"/>
    </source>
</evidence>
<dbReference type="NCBIfam" id="TIGR00632">
    <property type="entry name" value="vsr"/>
    <property type="match status" value="1"/>
</dbReference>
<name>A0A9X1SYB8_9ACTN</name>
<protein>
    <submittedName>
        <fullName evidence="8">Very short patch repair endonuclease</fullName>
    </submittedName>
</protein>
<evidence type="ECO:0000256" key="5">
    <source>
        <dbReference type="ARBA" id="ARBA00023204"/>
    </source>
</evidence>
<dbReference type="GO" id="GO:0006298">
    <property type="term" value="P:mismatch repair"/>
    <property type="evidence" value="ECO:0007669"/>
    <property type="project" value="InterPro"/>
</dbReference>
<gene>
    <name evidence="8" type="ORF">LR394_39775</name>
</gene>
<keyword evidence="2 8" id="KW-0255">Endonuclease</keyword>
<dbReference type="EMBL" id="JAJOMB010000040">
    <property type="protein sequence ID" value="MCD5317052.1"/>
    <property type="molecule type" value="Genomic_DNA"/>
</dbReference>
<dbReference type="GO" id="GO:0004519">
    <property type="term" value="F:endonuclease activity"/>
    <property type="evidence" value="ECO:0007669"/>
    <property type="project" value="UniProtKB-KW"/>
</dbReference>
<evidence type="ECO:0000256" key="6">
    <source>
        <dbReference type="ARBA" id="ARBA00029466"/>
    </source>
</evidence>
<keyword evidence="4" id="KW-0378">Hydrolase</keyword>
<sequence>MPSPPIPSSLGVTSRMRRQARQDTTPELELRRLLHAKGLRYRVGMKVPGMPRRTIDIAFTAVSVAVFVDGCFWHGCPEHATWPTANSEWWRSKIMRNQARDTETTNHLMANGWFVHRMWEHESFVATADIVFEIVAQRR</sequence>
<dbReference type="InterPro" id="IPR004603">
    <property type="entry name" value="DNA_mismatch_endonuc_vsr"/>
</dbReference>
<evidence type="ECO:0000313" key="8">
    <source>
        <dbReference type="EMBL" id="MCD5317052.1"/>
    </source>
</evidence>
<reference evidence="8" key="1">
    <citation type="submission" date="2021-11" db="EMBL/GenBank/DDBJ databases">
        <title>Streptomyces corallinus and Kineosporia corallina sp. nov., two new coral-derived marine actinobacteria.</title>
        <authorList>
            <person name="Buangrab K."/>
            <person name="Sutthacheep M."/>
            <person name="Yeemin T."/>
            <person name="Harunari E."/>
            <person name="Igarashi Y."/>
            <person name="Sripreechasak P."/>
            <person name="Kanchanasin P."/>
            <person name="Tanasupawat S."/>
            <person name="Phongsopitanun W."/>
        </authorList>
    </citation>
    <scope>NUCLEOTIDE SEQUENCE</scope>
    <source>
        <strain evidence="8">JCM 31032</strain>
    </source>
</reference>
<dbReference type="AlphaFoldDB" id="A0A9X1SYB8"/>
<dbReference type="Proteomes" id="UP001138997">
    <property type="component" value="Unassembled WGS sequence"/>
</dbReference>
<dbReference type="Gene3D" id="3.40.960.10">
    <property type="entry name" value="VSR Endonuclease"/>
    <property type="match status" value="1"/>
</dbReference>
<evidence type="ECO:0000256" key="1">
    <source>
        <dbReference type="ARBA" id="ARBA00022722"/>
    </source>
</evidence>